<dbReference type="AlphaFoldDB" id="A0A9P6DZB2"/>
<organism evidence="1 2">
    <name type="scientific">Hydnum rufescens UP504</name>
    <dbReference type="NCBI Taxonomy" id="1448309"/>
    <lineage>
        <taxon>Eukaryota</taxon>
        <taxon>Fungi</taxon>
        <taxon>Dikarya</taxon>
        <taxon>Basidiomycota</taxon>
        <taxon>Agaricomycotina</taxon>
        <taxon>Agaricomycetes</taxon>
        <taxon>Cantharellales</taxon>
        <taxon>Hydnaceae</taxon>
        <taxon>Hydnum</taxon>
    </lineage>
</organism>
<evidence type="ECO:0000313" key="2">
    <source>
        <dbReference type="Proteomes" id="UP000886523"/>
    </source>
</evidence>
<keyword evidence="2" id="KW-1185">Reference proteome</keyword>
<name>A0A9P6DZB2_9AGAM</name>
<evidence type="ECO:0000313" key="1">
    <source>
        <dbReference type="EMBL" id="KAF9515800.1"/>
    </source>
</evidence>
<proteinExistence type="predicted"/>
<protein>
    <submittedName>
        <fullName evidence="1">Uncharacterized protein</fullName>
    </submittedName>
</protein>
<dbReference type="Proteomes" id="UP000886523">
    <property type="component" value="Unassembled WGS sequence"/>
</dbReference>
<reference evidence="1" key="1">
    <citation type="journal article" date="2020" name="Nat. Commun.">
        <title>Large-scale genome sequencing of mycorrhizal fungi provides insights into the early evolution of symbiotic traits.</title>
        <authorList>
            <person name="Miyauchi S."/>
            <person name="Kiss E."/>
            <person name="Kuo A."/>
            <person name="Drula E."/>
            <person name="Kohler A."/>
            <person name="Sanchez-Garcia M."/>
            <person name="Morin E."/>
            <person name="Andreopoulos B."/>
            <person name="Barry K.W."/>
            <person name="Bonito G."/>
            <person name="Buee M."/>
            <person name="Carver A."/>
            <person name="Chen C."/>
            <person name="Cichocki N."/>
            <person name="Clum A."/>
            <person name="Culley D."/>
            <person name="Crous P.W."/>
            <person name="Fauchery L."/>
            <person name="Girlanda M."/>
            <person name="Hayes R.D."/>
            <person name="Keri Z."/>
            <person name="LaButti K."/>
            <person name="Lipzen A."/>
            <person name="Lombard V."/>
            <person name="Magnuson J."/>
            <person name="Maillard F."/>
            <person name="Murat C."/>
            <person name="Nolan M."/>
            <person name="Ohm R.A."/>
            <person name="Pangilinan J."/>
            <person name="Pereira M.F."/>
            <person name="Perotto S."/>
            <person name="Peter M."/>
            <person name="Pfister S."/>
            <person name="Riley R."/>
            <person name="Sitrit Y."/>
            <person name="Stielow J.B."/>
            <person name="Szollosi G."/>
            <person name="Zifcakova L."/>
            <person name="Stursova M."/>
            <person name="Spatafora J.W."/>
            <person name="Tedersoo L."/>
            <person name="Vaario L.M."/>
            <person name="Yamada A."/>
            <person name="Yan M."/>
            <person name="Wang P."/>
            <person name="Xu J."/>
            <person name="Bruns T."/>
            <person name="Baldrian P."/>
            <person name="Vilgalys R."/>
            <person name="Dunand C."/>
            <person name="Henrissat B."/>
            <person name="Grigoriev I.V."/>
            <person name="Hibbett D."/>
            <person name="Nagy L.G."/>
            <person name="Martin F.M."/>
        </authorList>
    </citation>
    <scope>NUCLEOTIDE SEQUENCE</scope>
    <source>
        <strain evidence="1">UP504</strain>
    </source>
</reference>
<comment type="caution">
    <text evidence="1">The sequence shown here is derived from an EMBL/GenBank/DDBJ whole genome shotgun (WGS) entry which is preliminary data.</text>
</comment>
<dbReference type="EMBL" id="MU128946">
    <property type="protein sequence ID" value="KAF9515800.1"/>
    <property type="molecule type" value="Genomic_DNA"/>
</dbReference>
<gene>
    <name evidence="1" type="ORF">BS47DRAFT_1360760</name>
</gene>
<dbReference type="OrthoDB" id="2799352at2759"/>
<sequence>MDSAGRGNISFNDEDYVPYDAFLDSSEEGETILYYAQDLEVPDGFLQCQLGIDAATKVVYLKELGWLHELEGHSPKELMELGALPRNEDKDLIRLKLGVESYFDWMKSVVDGPDFFRSIASGSSTIPIFLSSAWVESAVALDQALHCPGGESDGCGWLDQKIQTLLKTYYSPTSPVIPTLHLVPSTAFPSSHTYHGYPWEFLVSKGTMWEYIYPALHFLFHLVFLLQVHWVTNTRGVPDAQNQWLMEGQPSPYYSMLLIMHYTTTVAYPQMTPPSFTISSDQRLVSIGPHHVHLKDLPIMYQELTGEMKRLLGEVTKGLDVTLPAEHMEDNLPQHAHNYSFVEQNQHILQPCFLTALNRVHSAPFVIQQQADGQIMWNHHALHGCMATAQKLNAVIMFLVYMSSQPPQITELMSMLITNDENSVQSLYLLPDDMVAMLSYNKTDSKNQSEKLIPQYLHPDFQCHLTQYLVFVQPVEFCFFKEIWGDGTARCVQHNMFYQPGGKLYEDSAQFPEQILVK</sequence>
<accession>A0A9P6DZB2</accession>